<accession>A0A1I5RX83</accession>
<proteinExistence type="predicted"/>
<keyword evidence="1" id="KW-0812">Transmembrane</keyword>
<dbReference type="PANTHER" id="PTHR40940">
    <property type="entry name" value="PROTEIN BATD-RELATED"/>
    <property type="match status" value="1"/>
</dbReference>
<evidence type="ECO:0000313" key="4">
    <source>
        <dbReference type="Proteomes" id="UP000199031"/>
    </source>
</evidence>
<keyword evidence="4" id="KW-1185">Reference proteome</keyword>
<name>A0A1I5RX83_9BACT</name>
<dbReference type="PANTHER" id="PTHR40940:SF2">
    <property type="entry name" value="BATD"/>
    <property type="match status" value="1"/>
</dbReference>
<keyword evidence="1" id="KW-1133">Transmembrane helix</keyword>
<protein>
    <submittedName>
        <fullName evidence="3">Oxygen tolerance</fullName>
    </submittedName>
</protein>
<dbReference type="Pfam" id="PF13584">
    <property type="entry name" value="BatD"/>
    <property type="match status" value="1"/>
</dbReference>
<feature type="chain" id="PRO_5011688045" evidence="2">
    <location>
        <begin position="22"/>
        <end position="479"/>
    </location>
</feature>
<feature type="transmembrane region" description="Helical" evidence="1">
    <location>
        <begin position="326"/>
        <end position="344"/>
    </location>
</feature>
<keyword evidence="1" id="KW-0472">Membrane</keyword>
<dbReference type="InterPro" id="IPR025738">
    <property type="entry name" value="BatD"/>
</dbReference>
<evidence type="ECO:0000313" key="3">
    <source>
        <dbReference type="EMBL" id="SFP63083.1"/>
    </source>
</evidence>
<reference evidence="3 4" key="1">
    <citation type="submission" date="2016-10" db="EMBL/GenBank/DDBJ databases">
        <authorList>
            <person name="de Groot N.N."/>
        </authorList>
    </citation>
    <scope>NUCLEOTIDE SEQUENCE [LARGE SCALE GENOMIC DNA]</scope>
    <source>
        <strain evidence="3 4">DSM 28286</strain>
    </source>
</reference>
<dbReference type="EMBL" id="FOXQ01000001">
    <property type="protein sequence ID" value="SFP63083.1"/>
    <property type="molecule type" value="Genomic_DNA"/>
</dbReference>
<dbReference type="AlphaFoldDB" id="A0A1I5RX83"/>
<dbReference type="STRING" id="1465490.SAMN05444277_101469"/>
<gene>
    <name evidence="3" type="ORF">SAMN05444277_101469</name>
</gene>
<organism evidence="3 4">
    <name type="scientific">Parafilimonas terrae</name>
    <dbReference type="NCBI Taxonomy" id="1465490"/>
    <lineage>
        <taxon>Bacteria</taxon>
        <taxon>Pseudomonadati</taxon>
        <taxon>Bacteroidota</taxon>
        <taxon>Chitinophagia</taxon>
        <taxon>Chitinophagales</taxon>
        <taxon>Chitinophagaceae</taxon>
        <taxon>Parafilimonas</taxon>
    </lineage>
</organism>
<keyword evidence="2" id="KW-0732">Signal</keyword>
<sequence>MPLYAKYVLTFLMFAASIQTSFVQSHPADIPSLINNETGYDQTNNDIESLLKRKMFVKVFTNKDKVFVGEPLMATYKFYVASGINDRPSVGKQPEFSGCSVKELNFDQGPEFENINNEAFSVYTIRKVQLTALQEGSLSLGKAYVNNYVQVFNPNDVLTTRKFNITVSNGNETVEVINLPENNKPENFYGITGTFGISAAIDNNKIPVGENGNLIVTIKGAGNLDAIVQPEINWPQNVQHFDSKDSQHVSQNDFPITGDRVFNIPFIGSKEENIIIPPISFSYFNTDSKKYETVQTDSIPVFFIQALSKKDTANEIVNYDITNRKYLWIVPAIALLVALTALISHRRNNKTNPKANTVVSNALPAFEAPKPAFNAKYKTDFSRYFDELQTITDNKTFFIKAKNVLTKAVAEKLDSSQYSEQVLMNELIKKTCNAPVCNKAAALYEAINLNLYAPFETPADLNFYFKEVKETVEELQQES</sequence>
<dbReference type="RefSeq" id="WP_090654093.1">
    <property type="nucleotide sequence ID" value="NZ_FOXQ01000001.1"/>
</dbReference>
<dbReference type="OrthoDB" id="2079210at2"/>
<evidence type="ECO:0000256" key="1">
    <source>
        <dbReference type="SAM" id="Phobius"/>
    </source>
</evidence>
<evidence type="ECO:0000256" key="2">
    <source>
        <dbReference type="SAM" id="SignalP"/>
    </source>
</evidence>
<dbReference type="Proteomes" id="UP000199031">
    <property type="component" value="Unassembled WGS sequence"/>
</dbReference>
<feature type="signal peptide" evidence="2">
    <location>
        <begin position="1"/>
        <end position="21"/>
    </location>
</feature>